<evidence type="ECO:0000256" key="3">
    <source>
        <dbReference type="ARBA" id="ARBA00022898"/>
    </source>
</evidence>
<comment type="similarity">
    <text evidence="6">Belongs to the class-II pyridoxal-phosphate-dependent aminotransferase family. MalY/PatB cystathionine beta-lyase subfamily.</text>
</comment>
<evidence type="ECO:0000256" key="4">
    <source>
        <dbReference type="ARBA" id="ARBA00023194"/>
    </source>
</evidence>
<dbReference type="CDD" id="cd00609">
    <property type="entry name" value="AAT_like"/>
    <property type="match status" value="1"/>
</dbReference>
<comment type="cofactor">
    <cofactor evidence="1">
        <name>pyridoxal 5'-phosphate</name>
        <dbReference type="ChEBI" id="CHEBI:597326"/>
    </cofactor>
</comment>
<dbReference type="Pfam" id="PF00155">
    <property type="entry name" value="Aminotran_1_2"/>
    <property type="match status" value="1"/>
</dbReference>
<sequence length="409" mass="43953">MTRSPGANGDGPLSAYDLDSLRERRSVKWATYPPDVLPMWVAEMDTPLAEPIASALTAAIRRGDTGYAAAGRLPEVYAEFASRRYGWRPDPAGMRLVADVMSGVVEAMLLTTTRGDRVVVNTPAYPPFFVWLDRIGRHIVESPLALGESGYRLDFDRLERDFAAGAEAYLLCSPHNPTGLVFGEEELATVAGLADRYGVRVIADEIHAPLTYPEARHVPFASLDTAASARAITLVSATKAWNLPGLKTALAVPGPETPTELARIPEEVSVRAGLLGVLASEAAFAEGEPWLAGLMAGLDANRRLLGEALVDKVPAIRWYRPQATYLAWLDCRALALGADPAEVFLERGRVALSPGPRFGAAGQGFARLNFATAPERVAEAVDRIAAALQTTEFPRNVPNDGGLGDRKRG</sequence>
<dbReference type="InterPro" id="IPR015421">
    <property type="entry name" value="PyrdxlP-dep_Trfase_major"/>
</dbReference>
<dbReference type="PANTHER" id="PTHR43525:SF2">
    <property type="entry name" value="CYSTATHIONINE BETA-LYASE-RELATED"/>
    <property type="match status" value="1"/>
</dbReference>
<protein>
    <recommendedName>
        <fullName evidence="2">cysteine-S-conjugate beta-lyase</fullName>
        <ecNumber evidence="2">4.4.1.13</ecNumber>
    </recommendedName>
</protein>
<evidence type="ECO:0000256" key="5">
    <source>
        <dbReference type="ARBA" id="ARBA00023239"/>
    </source>
</evidence>
<dbReference type="RefSeq" id="WP_378267347.1">
    <property type="nucleotide sequence ID" value="NZ_JBHUKR010000011.1"/>
</dbReference>
<dbReference type="SUPFAM" id="SSF53383">
    <property type="entry name" value="PLP-dependent transferases"/>
    <property type="match status" value="1"/>
</dbReference>
<dbReference type="Gene3D" id="3.90.1150.10">
    <property type="entry name" value="Aspartate Aminotransferase, domain 1"/>
    <property type="match status" value="1"/>
</dbReference>
<keyword evidence="4" id="KW-0045">Antibiotic biosynthesis</keyword>
<dbReference type="InterPro" id="IPR051798">
    <property type="entry name" value="Class-II_PLP-Dep_Aminotrans"/>
</dbReference>
<dbReference type="EC" id="4.4.1.13" evidence="2"/>
<dbReference type="PANTHER" id="PTHR43525">
    <property type="entry name" value="PROTEIN MALY"/>
    <property type="match status" value="1"/>
</dbReference>
<dbReference type="GO" id="GO:0047804">
    <property type="term" value="F:cysteine-S-conjugate beta-lyase activity"/>
    <property type="evidence" value="ECO:0007669"/>
    <property type="project" value="UniProtKB-EC"/>
</dbReference>
<evidence type="ECO:0000313" key="8">
    <source>
        <dbReference type="EMBL" id="MFD2419350.1"/>
    </source>
</evidence>
<dbReference type="Proteomes" id="UP001597417">
    <property type="component" value="Unassembled WGS sequence"/>
</dbReference>
<keyword evidence="9" id="KW-1185">Reference proteome</keyword>
<dbReference type="EMBL" id="JBHUKR010000011">
    <property type="protein sequence ID" value="MFD2419350.1"/>
    <property type="molecule type" value="Genomic_DNA"/>
</dbReference>
<name>A0ABW5FYL2_9PSEU</name>
<comment type="caution">
    <text evidence="8">The sequence shown here is derived from an EMBL/GenBank/DDBJ whole genome shotgun (WGS) entry which is preliminary data.</text>
</comment>
<keyword evidence="5 8" id="KW-0456">Lyase</keyword>
<keyword evidence="3" id="KW-0663">Pyridoxal phosphate</keyword>
<evidence type="ECO:0000256" key="2">
    <source>
        <dbReference type="ARBA" id="ARBA00012224"/>
    </source>
</evidence>
<proteinExistence type="inferred from homology"/>
<evidence type="ECO:0000256" key="1">
    <source>
        <dbReference type="ARBA" id="ARBA00001933"/>
    </source>
</evidence>
<evidence type="ECO:0000256" key="6">
    <source>
        <dbReference type="ARBA" id="ARBA00037974"/>
    </source>
</evidence>
<accession>A0ABW5FYL2</accession>
<dbReference type="Gene3D" id="3.40.640.10">
    <property type="entry name" value="Type I PLP-dependent aspartate aminotransferase-like (Major domain)"/>
    <property type="match status" value="1"/>
</dbReference>
<reference evidence="9" key="1">
    <citation type="journal article" date="2019" name="Int. J. Syst. Evol. Microbiol.">
        <title>The Global Catalogue of Microorganisms (GCM) 10K type strain sequencing project: providing services to taxonomists for standard genome sequencing and annotation.</title>
        <authorList>
            <consortium name="The Broad Institute Genomics Platform"/>
            <consortium name="The Broad Institute Genome Sequencing Center for Infectious Disease"/>
            <person name="Wu L."/>
            <person name="Ma J."/>
        </authorList>
    </citation>
    <scope>NUCLEOTIDE SEQUENCE [LARGE SCALE GENOMIC DNA]</scope>
    <source>
        <strain evidence="9">CGMCC 4.7645</strain>
    </source>
</reference>
<organism evidence="8 9">
    <name type="scientific">Amycolatopsis pigmentata</name>
    <dbReference type="NCBI Taxonomy" id="450801"/>
    <lineage>
        <taxon>Bacteria</taxon>
        <taxon>Bacillati</taxon>
        <taxon>Actinomycetota</taxon>
        <taxon>Actinomycetes</taxon>
        <taxon>Pseudonocardiales</taxon>
        <taxon>Pseudonocardiaceae</taxon>
        <taxon>Amycolatopsis</taxon>
    </lineage>
</organism>
<evidence type="ECO:0000259" key="7">
    <source>
        <dbReference type="Pfam" id="PF00155"/>
    </source>
</evidence>
<dbReference type="InterPro" id="IPR004839">
    <property type="entry name" value="Aminotransferase_I/II_large"/>
</dbReference>
<feature type="domain" description="Aminotransferase class I/classII large" evidence="7">
    <location>
        <begin position="99"/>
        <end position="384"/>
    </location>
</feature>
<dbReference type="InterPro" id="IPR015422">
    <property type="entry name" value="PyrdxlP-dep_Trfase_small"/>
</dbReference>
<gene>
    <name evidence="8" type="ORF">ACFSXZ_23745</name>
</gene>
<evidence type="ECO:0000313" key="9">
    <source>
        <dbReference type="Proteomes" id="UP001597417"/>
    </source>
</evidence>
<dbReference type="InterPro" id="IPR015424">
    <property type="entry name" value="PyrdxlP-dep_Trfase"/>
</dbReference>